<evidence type="ECO:0000313" key="3">
    <source>
        <dbReference type="Proteomes" id="UP000823634"/>
    </source>
</evidence>
<comment type="caution">
    <text evidence="2">The sequence shown here is derived from an EMBL/GenBank/DDBJ whole genome shotgun (WGS) entry which is preliminary data.</text>
</comment>
<dbReference type="AlphaFoldDB" id="A0A9D9GUM7"/>
<reference evidence="2" key="2">
    <citation type="journal article" date="2021" name="PeerJ">
        <title>Extensive microbial diversity within the chicken gut microbiome revealed by metagenomics and culture.</title>
        <authorList>
            <person name="Gilroy R."/>
            <person name="Ravi A."/>
            <person name="Getino M."/>
            <person name="Pursley I."/>
            <person name="Horton D.L."/>
            <person name="Alikhan N.F."/>
            <person name="Baker D."/>
            <person name="Gharbi K."/>
            <person name="Hall N."/>
            <person name="Watson M."/>
            <person name="Adriaenssens E.M."/>
            <person name="Foster-Nyarko E."/>
            <person name="Jarju S."/>
            <person name="Secka A."/>
            <person name="Antonio M."/>
            <person name="Oren A."/>
            <person name="Chaudhuri R.R."/>
            <person name="La Ragione R."/>
            <person name="Hildebrand F."/>
            <person name="Pallen M.J."/>
        </authorList>
    </citation>
    <scope>NUCLEOTIDE SEQUENCE</scope>
    <source>
        <strain evidence="2">17113</strain>
    </source>
</reference>
<dbReference type="Proteomes" id="UP000823634">
    <property type="component" value="Unassembled WGS sequence"/>
</dbReference>
<reference evidence="2" key="1">
    <citation type="submission" date="2020-10" db="EMBL/GenBank/DDBJ databases">
        <authorList>
            <person name="Gilroy R."/>
        </authorList>
    </citation>
    <scope>NUCLEOTIDE SEQUENCE</scope>
    <source>
        <strain evidence="2">17113</strain>
    </source>
</reference>
<protein>
    <submittedName>
        <fullName evidence="2">DUF4143 domain-containing protein</fullName>
    </submittedName>
</protein>
<feature type="domain" description="DUF4143" evidence="1">
    <location>
        <begin position="2"/>
        <end position="57"/>
    </location>
</feature>
<organism evidence="2 3">
    <name type="scientific">Candidatus Alloenteromonas pullistercoris</name>
    <dbReference type="NCBI Taxonomy" id="2840785"/>
    <lineage>
        <taxon>Bacteria</taxon>
        <taxon>Bacillati</taxon>
        <taxon>Bacillota</taxon>
        <taxon>Bacillota incertae sedis</taxon>
        <taxon>Candidatus Alloenteromonas</taxon>
    </lineage>
</organism>
<gene>
    <name evidence="2" type="ORF">IAC61_00185</name>
</gene>
<accession>A0A9D9GUM7</accession>
<dbReference type="InterPro" id="IPR025420">
    <property type="entry name" value="DUF4143"/>
</dbReference>
<dbReference type="EMBL" id="JADINA010000001">
    <property type="protein sequence ID" value="MBO8425721.1"/>
    <property type="molecule type" value="Genomic_DNA"/>
</dbReference>
<dbReference type="Pfam" id="PF13635">
    <property type="entry name" value="DUF4143"/>
    <property type="match status" value="1"/>
</dbReference>
<evidence type="ECO:0000313" key="2">
    <source>
        <dbReference type="EMBL" id="MBO8425721.1"/>
    </source>
</evidence>
<evidence type="ECO:0000259" key="1">
    <source>
        <dbReference type="Pfam" id="PF13635"/>
    </source>
</evidence>
<sequence length="107" mass="12149">MLEKGVNLGSVYETVVAQEPKAHGHELYYFDKKGEGRVDFLNEGQESGSLCPIEVRSGSEKRYLRALPRLSEKQSHSIGSAYVFSNKRQVKEEGKIAYMPIYFISFI</sequence>
<name>A0A9D9GUM7_9FIRM</name>
<proteinExistence type="predicted"/>